<evidence type="ECO:0000313" key="9">
    <source>
        <dbReference type="Proteomes" id="UP000255269"/>
    </source>
</evidence>
<dbReference type="AlphaFoldDB" id="A0A0N1E834"/>
<protein>
    <submittedName>
        <fullName evidence="5 6">ATP-binding protein</fullName>
    </submittedName>
</protein>
<name>A0A0N1E834_9HELI</name>
<dbReference type="Proteomes" id="UP000037800">
    <property type="component" value="Unassembled WGS sequence"/>
</dbReference>
<keyword evidence="2 3" id="KW-0067">ATP-binding</keyword>
<dbReference type="InterPro" id="IPR033756">
    <property type="entry name" value="YlxH/NBP35"/>
</dbReference>
<gene>
    <name evidence="6" type="primary">flhG</name>
    <name evidence="5" type="ORF">HPU229334_09855</name>
    <name evidence="4" type="ORF">HPU229336_04270</name>
    <name evidence="6" type="ORF">NCTC13156_01082</name>
</gene>
<dbReference type="RefSeq" id="WP_054198387.1">
    <property type="nucleotide sequence ID" value="NZ_JNOC01000051.1"/>
</dbReference>
<dbReference type="InterPro" id="IPR050625">
    <property type="entry name" value="ParA/MinD_ATPase"/>
</dbReference>
<dbReference type="PIRSF" id="PIRSF003092">
    <property type="entry name" value="MinD"/>
    <property type="match status" value="1"/>
</dbReference>
<evidence type="ECO:0000313" key="4">
    <source>
        <dbReference type="EMBL" id="KPH50141.1"/>
    </source>
</evidence>
<evidence type="ECO:0000256" key="2">
    <source>
        <dbReference type="ARBA" id="ARBA00022840"/>
    </source>
</evidence>
<dbReference type="GO" id="GO:0005524">
    <property type="term" value="F:ATP binding"/>
    <property type="evidence" value="ECO:0007669"/>
    <property type="project" value="UniProtKB-KW"/>
</dbReference>
<dbReference type="PANTHER" id="PTHR43384:SF4">
    <property type="entry name" value="CELLULOSE BIOSYNTHESIS PROTEIN BCSQ-RELATED"/>
    <property type="match status" value="1"/>
</dbReference>
<reference evidence="6 9" key="2">
    <citation type="submission" date="2018-06" db="EMBL/GenBank/DDBJ databases">
        <authorList>
            <consortium name="Pathogen Informatics"/>
            <person name="Doyle S."/>
        </authorList>
    </citation>
    <scope>NUCLEOTIDE SEQUENCE [LARGE SCALE GENOMIC DNA]</scope>
    <source>
        <strain evidence="6 9">NCTC13156</strain>
    </source>
</reference>
<feature type="binding site" evidence="3">
    <location>
        <begin position="29"/>
        <end position="36"/>
    </location>
    <ligand>
        <name>ATP</name>
        <dbReference type="ChEBI" id="CHEBI:30616"/>
    </ligand>
</feature>
<dbReference type="Proteomes" id="UP000037997">
    <property type="component" value="Unassembled WGS sequence"/>
</dbReference>
<dbReference type="SUPFAM" id="SSF52540">
    <property type="entry name" value="P-loop containing nucleoside triphosphate hydrolases"/>
    <property type="match status" value="1"/>
</dbReference>
<evidence type="ECO:0000313" key="7">
    <source>
        <dbReference type="Proteomes" id="UP000037800"/>
    </source>
</evidence>
<sequence>MKNQAANLELLLDSPKKINTKFVTITSGKGGVGKSTFSANLAYKLWQLGFKVGIFDADIGLANLDILFGVRCEKNLLHVLKNQATLKDIIIPIERNLYLIPGDSGTDIFRYKSEFMFETLIEDSSFLDGLDFVLIDTGAGIGEYTQTFLKNSDDSIVLTIPDPAAITDAYATIKLTSTFKDKIFMVINMAKNQEEAEMIFKKIQKIAQSNIGNINLDYLGKLTKNPLINHYSKNRGIFVKEEPNCSASMEIEKIARTLAAKMEQNVLVQEDKRFGKFLKRILGHF</sequence>
<accession>A0A0N1E834</accession>
<dbReference type="PATRIC" id="fig|35818.10.peg.875"/>
<dbReference type="Proteomes" id="UP000255269">
    <property type="component" value="Unassembled WGS sequence"/>
</dbReference>
<dbReference type="STRING" id="35818.HPU229336_04270"/>
<dbReference type="InterPro" id="IPR027417">
    <property type="entry name" value="P-loop_NTPase"/>
</dbReference>
<dbReference type="EMBL" id="JNUR01000030">
    <property type="protein sequence ID" value="KPH50141.1"/>
    <property type="molecule type" value="Genomic_DNA"/>
</dbReference>
<dbReference type="PANTHER" id="PTHR43384">
    <property type="entry name" value="SEPTUM SITE-DETERMINING PROTEIN MIND HOMOLOG, CHLOROPLASTIC-RELATED"/>
    <property type="match status" value="1"/>
</dbReference>
<evidence type="ECO:0000313" key="6">
    <source>
        <dbReference type="EMBL" id="STQ88245.1"/>
    </source>
</evidence>
<dbReference type="InterPro" id="IPR025501">
    <property type="entry name" value="MinD_FleN"/>
</dbReference>
<evidence type="ECO:0000256" key="1">
    <source>
        <dbReference type="ARBA" id="ARBA00022741"/>
    </source>
</evidence>
<dbReference type="EMBL" id="JNOC01000051">
    <property type="protein sequence ID" value="KPH55233.1"/>
    <property type="molecule type" value="Genomic_DNA"/>
</dbReference>
<dbReference type="GO" id="GO:0051782">
    <property type="term" value="P:negative regulation of cell division"/>
    <property type="evidence" value="ECO:0007669"/>
    <property type="project" value="TreeGrafter"/>
</dbReference>
<dbReference type="Gene3D" id="3.40.50.300">
    <property type="entry name" value="P-loop containing nucleotide triphosphate hydrolases"/>
    <property type="match status" value="1"/>
</dbReference>
<organism evidence="5 8">
    <name type="scientific">Helicobacter pullorum</name>
    <dbReference type="NCBI Taxonomy" id="35818"/>
    <lineage>
        <taxon>Bacteria</taxon>
        <taxon>Pseudomonadati</taxon>
        <taxon>Campylobacterota</taxon>
        <taxon>Epsilonproteobacteria</taxon>
        <taxon>Campylobacterales</taxon>
        <taxon>Helicobacteraceae</taxon>
        <taxon>Helicobacter</taxon>
    </lineage>
</organism>
<evidence type="ECO:0000313" key="5">
    <source>
        <dbReference type="EMBL" id="KPH55233.1"/>
    </source>
</evidence>
<proteinExistence type="predicted"/>
<evidence type="ECO:0000313" key="8">
    <source>
        <dbReference type="Proteomes" id="UP000037997"/>
    </source>
</evidence>
<evidence type="ECO:0000256" key="3">
    <source>
        <dbReference type="PIRSR" id="PIRSR003092-1"/>
    </source>
</evidence>
<dbReference type="GO" id="GO:0009898">
    <property type="term" value="C:cytoplasmic side of plasma membrane"/>
    <property type="evidence" value="ECO:0007669"/>
    <property type="project" value="TreeGrafter"/>
</dbReference>
<reference evidence="7 8" key="1">
    <citation type="submission" date="2014-06" db="EMBL/GenBank/DDBJ databases">
        <title>Helicobacter pullorum isolates in fresh chicken meat - phenotypic and genotypic features.</title>
        <authorList>
            <person name="Borges V."/>
            <person name="Santos A."/>
            <person name="Correia C.B."/>
            <person name="Saraiva M."/>
            <person name="Menard A."/>
            <person name="Vieira L."/>
            <person name="Sampaio D.A."/>
            <person name="Gomes J.P."/>
            <person name="Oleastro M."/>
        </authorList>
    </citation>
    <scope>NUCLEOTIDE SEQUENCE [LARGE SCALE GENOMIC DNA]</scope>
    <source>
        <strain evidence="5 8">229334/12</strain>
        <strain evidence="4 7">229336/12</strain>
    </source>
</reference>
<dbReference type="Pfam" id="PF10609">
    <property type="entry name" value="ParA"/>
    <property type="match status" value="1"/>
</dbReference>
<dbReference type="GO" id="GO:0016887">
    <property type="term" value="F:ATP hydrolysis activity"/>
    <property type="evidence" value="ECO:0007669"/>
    <property type="project" value="TreeGrafter"/>
</dbReference>
<keyword evidence="1 3" id="KW-0547">Nucleotide-binding</keyword>
<dbReference type="EMBL" id="UGJF01000001">
    <property type="protein sequence ID" value="STQ88245.1"/>
    <property type="molecule type" value="Genomic_DNA"/>
</dbReference>
<dbReference type="GO" id="GO:0005829">
    <property type="term" value="C:cytosol"/>
    <property type="evidence" value="ECO:0007669"/>
    <property type="project" value="TreeGrafter"/>
</dbReference>